<evidence type="ECO:0000259" key="1">
    <source>
        <dbReference type="SMART" id="SM00382"/>
    </source>
</evidence>
<dbReference type="InterPro" id="IPR003593">
    <property type="entry name" value="AAA+_ATPase"/>
</dbReference>
<dbReference type="CDD" id="cd00009">
    <property type="entry name" value="AAA"/>
    <property type="match status" value="1"/>
</dbReference>
<keyword evidence="2" id="KW-0067">ATP-binding</keyword>
<dbReference type="AlphaFoldDB" id="A0A943DD71"/>
<gene>
    <name evidence="2" type="ORF">KHX87_01815</name>
</gene>
<dbReference type="PANTHER" id="PTHR30050:SF4">
    <property type="entry name" value="ATP-BINDING PROTEIN RV3427C IN INSERTION SEQUENCE-RELATED"/>
    <property type="match status" value="1"/>
</dbReference>
<evidence type="ECO:0000313" key="2">
    <source>
        <dbReference type="EMBL" id="MBS5357835.1"/>
    </source>
</evidence>
<dbReference type="SMART" id="SM00382">
    <property type="entry name" value="AAA"/>
    <property type="match status" value="1"/>
</dbReference>
<dbReference type="InterPro" id="IPR002611">
    <property type="entry name" value="IstB_ATP-bd"/>
</dbReference>
<dbReference type="InterPro" id="IPR027417">
    <property type="entry name" value="P-loop_NTPase"/>
</dbReference>
<keyword evidence="2" id="KW-0547">Nucleotide-binding</keyword>
<dbReference type="Proteomes" id="UP000709219">
    <property type="component" value="Unassembled WGS sequence"/>
</dbReference>
<reference evidence="2" key="1">
    <citation type="submission" date="2021-02" db="EMBL/GenBank/DDBJ databases">
        <title>Infant gut strain persistence is associated with maternal origin, phylogeny, and functional potential including surface adhesion and iron acquisition.</title>
        <authorList>
            <person name="Lou Y.C."/>
        </authorList>
    </citation>
    <scope>NUCLEOTIDE SEQUENCE</scope>
    <source>
        <strain evidence="2">L3_098_011G1_dasL3_098_011G1_concoct_7</strain>
    </source>
</reference>
<proteinExistence type="predicted"/>
<comment type="caution">
    <text evidence="2">The sequence shown here is derived from an EMBL/GenBank/DDBJ whole genome shotgun (WGS) entry which is preliminary data.</text>
</comment>
<accession>A0A943DD71</accession>
<dbReference type="GO" id="GO:0005524">
    <property type="term" value="F:ATP binding"/>
    <property type="evidence" value="ECO:0007669"/>
    <property type="project" value="UniProtKB-KW"/>
</dbReference>
<sequence>MYQDYTVDSNSEPKICNKHGSKMINAKVMIDGSQRLLHICPECEKEGINELQEHLNQEAVIQSILANTYKVFDRESIYSKELEDKTLDNYDAGNKQCEQALNFSKRMLRDYLKYETGNVILSGPPGVGKSHLSIGIAKALNEKFKECKQPKSVLFISTSALFSKIEESFNGRGDFTESYAVNLLSNVDFLFFDDLGKESSMSGNLKEANEWRQRVLFKILDNRQTTFFNTNLSSNDIKTIYNKALADRIFKGASKHIFKFKEDTESRRY</sequence>
<dbReference type="SUPFAM" id="SSF52540">
    <property type="entry name" value="P-loop containing nucleoside triphosphate hydrolases"/>
    <property type="match status" value="1"/>
</dbReference>
<dbReference type="EMBL" id="JAGZFP010000002">
    <property type="protein sequence ID" value="MBS5357835.1"/>
    <property type="molecule type" value="Genomic_DNA"/>
</dbReference>
<feature type="domain" description="AAA+ ATPase" evidence="1">
    <location>
        <begin position="115"/>
        <end position="263"/>
    </location>
</feature>
<name>A0A943DD71_STRPA</name>
<evidence type="ECO:0000313" key="3">
    <source>
        <dbReference type="Proteomes" id="UP000709219"/>
    </source>
</evidence>
<protein>
    <submittedName>
        <fullName evidence="2">ATP-binding protein</fullName>
    </submittedName>
</protein>
<dbReference type="Gene3D" id="3.40.50.300">
    <property type="entry name" value="P-loop containing nucleotide triphosphate hydrolases"/>
    <property type="match status" value="1"/>
</dbReference>
<organism evidence="2 3">
    <name type="scientific">Streptococcus parasanguinis</name>
    <dbReference type="NCBI Taxonomy" id="1318"/>
    <lineage>
        <taxon>Bacteria</taxon>
        <taxon>Bacillati</taxon>
        <taxon>Bacillota</taxon>
        <taxon>Bacilli</taxon>
        <taxon>Lactobacillales</taxon>
        <taxon>Streptococcaceae</taxon>
        <taxon>Streptococcus</taxon>
    </lineage>
</organism>
<dbReference type="PANTHER" id="PTHR30050">
    <property type="entry name" value="CHROMOSOMAL REPLICATION INITIATOR PROTEIN DNAA"/>
    <property type="match status" value="1"/>
</dbReference>
<dbReference type="GO" id="GO:0006260">
    <property type="term" value="P:DNA replication"/>
    <property type="evidence" value="ECO:0007669"/>
    <property type="project" value="TreeGrafter"/>
</dbReference>
<dbReference type="Pfam" id="PF01695">
    <property type="entry name" value="IstB_IS21"/>
    <property type="match status" value="1"/>
</dbReference>